<name>A0ACC0AZG6_CATRO</name>
<evidence type="ECO:0000313" key="2">
    <source>
        <dbReference type="Proteomes" id="UP001060085"/>
    </source>
</evidence>
<dbReference type="Proteomes" id="UP001060085">
    <property type="component" value="Linkage Group LG04"/>
</dbReference>
<gene>
    <name evidence="1" type="ORF">M9H77_15782</name>
</gene>
<proteinExistence type="predicted"/>
<sequence>MTKEEEIGEVSLMEEGMRTAIARSTAAENSDMMEVGRKRKAPEELMNYSSTQLVQLRTRRRLVVKLDDSKSEEEPSSTVDPCASCCSSNGSTEHNKETPKFVDLEEDSVERPRSSTDEYESCSERKEETTTPSSEIQAEQSGDLESNTARPTTSEVNSRCRSTDKYYEMPSNAEIEEFFSAAEKEHKKHFSEKYNFDFVNEQPLEGRYSWVRVKP</sequence>
<evidence type="ECO:0000313" key="1">
    <source>
        <dbReference type="EMBL" id="KAI5665929.1"/>
    </source>
</evidence>
<dbReference type="EMBL" id="CM044704">
    <property type="protein sequence ID" value="KAI5665929.1"/>
    <property type="molecule type" value="Genomic_DNA"/>
</dbReference>
<comment type="caution">
    <text evidence="1">The sequence shown here is derived from an EMBL/GenBank/DDBJ whole genome shotgun (WGS) entry which is preliminary data.</text>
</comment>
<organism evidence="1 2">
    <name type="scientific">Catharanthus roseus</name>
    <name type="common">Madagascar periwinkle</name>
    <name type="synonym">Vinca rosea</name>
    <dbReference type="NCBI Taxonomy" id="4058"/>
    <lineage>
        <taxon>Eukaryota</taxon>
        <taxon>Viridiplantae</taxon>
        <taxon>Streptophyta</taxon>
        <taxon>Embryophyta</taxon>
        <taxon>Tracheophyta</taxon>
        <taxon>Spermatophyta</taxon>
        <taxon>Magnoliopsida</taxon>
        <taxon>eudicotyledons</taxon>
        <taxon>Gunneridae</taxon>
        <taxon>Pentapetalae</taxon>
        <taxon>asterids</taxon>
        <taxon>lamiids</taxon>
        <taxon>Gentianales</taxon>
        <taxon>Apocynaceae</taxon>
        <taxon>Rauvolfioideae</taxon>
        <taxon>Vinceae</taxon>
        <taxon>Catharanthinae</taxon>
        <taxon>Catharanthus</taxon>
    </lineage>
</organism>
<accession>A0ACC0AZG6</accession>
<keyword evidence="2" id="KW-1185">Reference proteome</keyword>
<protein>
    <submittedName>
        <fullName evidence="1">Uncharacterized protein</fullName>
    </submittedName>
</protein>
<reference evidence="2" key="1">
    <citation type="journal article" date="2023" name="Nat. Plants">
        <title>Single-cell RNA sequencing provides a high-resolution roadmap for understanding the multicellular compartmentation of specialized metabolism.</title>
        <authorList>
            <person name="Sun S."/>
            <person name="Shen X."/>
            <person name="Li Y."/>
            <person name="Li Y."/>
            <person name="Wang S."/>
            <person name="Li R."/>
            <person name="Zhang H."/>
            <person name="Shen G."/>
            <person name="Guo B."/>
            <person name="Wei J."/>
            <person name="Xu J."/>
            <person name="St-Pierre B."/>
            <person name="Chen S."/>
            <person name="Sun C."/>
        </authorList>
    </citation>
    <scope>NUCLEOTIDE SEQUENCE [LARGE SCALE GENOMIC DNA]</scope>
</reference>